<dbReference type="Proteomes" id="UP000799770">
    <property type="component" value="Unassembled WGS sequence"/>
</dbReference>
<dbReference type="Pfam" id="PF13489">
    <property type="entry name" value="Methyltransf_23"/>
    <property type="match status" value="1"/>
</dbReference>
<dbReference type="EMBL" id="ML977325">
    <property type="protein sequence ID" value="KAF2114568.1"/>
    <property type="molecule type" value="Genomic_DNA"/>
</dbReference>
<dbReference type="Gene3D" id="3.40.50.150">
    <property type="entry name" value="Vaccinia Virus protein VP39"/>
    <property type="match status" value="1"/>
</dbReference>
<reference evidence="1" key="1">
    <citation type="journal article" date="2020" name="Stud. Mycol.">
        <title>101 Dothideomycetes genomes: a test case for predicting lifestyles and emergence of pathogens.</title>
        <authorList>
            <person name="Haridas S."/>
            <person name="Albert R."/>
            <person name="Binder M."/>
            <person name="Bloem J."/>
            <person name="Labutti K."/>
            <person name="Salamov A."/>
            <person name="Andreopoulos B."/>
            <person name="Baker S."/>
            <person name="Barry K."/>
            <person name="Bills G."/>
            <person name="Bluhm B."/>
            <person name="Cannon C."/>
            <person name="Castanera R."/>
            <person name="Culley D."/>
            <person name="Daum C."/>
            <person name="Ezra D."/>
            <person name="Gonzalez J."/>
            <person name="Henrissat B."/>
            <person name="Kuo A."/>
            <person name="Liang C."/>
            <person name="Lipzen A."/>
            <person name="Lutzoni F."/>
            <person name="Magnuson J."/>
            <person name="Mondo S."/>
            <person name="Nolan M."/>
            <person name="Ohm R."/>
            <person name="Pangilinan J."/>
            <person name="Park H.-J."/>
            <person name="Ramirez L."/>
            <person name="Alfaro M."/>
            <person name="Sun H."/>
            <person name="Tritt A."/>
            <person name="Yoshinaga Y."/>
            <person name="Zwiers L.-H."/>
            <person name="Turgeon B."/>
            <person name="Goodwin S."/>
            <person name="Spatafora J."/>
            <person name="Crous P."/>
            <person name="Grigoriev I."/>
        </authorList>
    </citation>
    <scope>NUCLEOTIDE SEQUENCE</scope>
    <source>
        <strain evidence="1">CBS 627.86</strain>
    </source>
</reference>
<dbReference type="AlphaFoldDB" id="A0A6A5Z864"/>
<name>A0A6A5Z864_9PLEO</name>
<dbReference type="GO" id="GO:0032259">
    <property type="term" value="P:methylation"/>
    <property type="evidence" value="ECO:0007669"/>
    <property type="project" value="UniProtKB-KW"/>
</dbReference>
<dbReference type="GO" id="GO:0008168">
    <property type="term" value="F:methyltransferase activity"/>
    <property type="evidence" value="ECO:0007669"/>
    <property type="project" value="UniProtKB-KW"/>
</dbReference>
<accession>A0A6A5Z864</accession>
<protein>
    <submittedName>
        <fullName evidence="1">Putative methyltransferase SirN-like protein</fullName>
    </submittedName>
</protein>
<organism evidence="1 2">
    <name type="scientific">Lophiotrema nucula</name>
    <dbReference type="NCBI Taxonomy" id="690887"/>
    <lineage>
        <taxon>Eukaryota</taxon>
        <taxon>Fungi</taxon>
        <taxon>Dikarya</taxon>
        <taxon>Ascomycota</taxon>
        <taxon>Pezizomycotina</taxon>
        <taxon>Dothideomycetes</taxon>
        <taxon>Pleosporomycetidae</taxon>
        <taxon>Pleosporales</taxon>
        <taxon>Lophiotremataceae</taxon>
        <taxon>Lophiotrema</taxon>
    </lineage>
</organism>
<dbReference type="OrthoDB" id="184880at2759"/>
<sequence>METTEAAIYRLTNQHEAITESAGKLVFAPVNFSKPGLRVLDSATADGKWLVDLKESLKQDNEYIGTDITDAMYSMGGAQGIDFHIQGVRSAWPPEWRESFDYVHQRLTLTVVGRHPISDVVARECELVKPGGWIELVEVDVTKENTSPALEKLYEAIREMFDIVGCGRNFSAGLKRVLEEAGMQDVGDELVEVQVGPLAKTPELGAKGLKLVRLTAEGFARIAEKMPFSSSKEDLQALVGELHEELGSQGGTCHFCAVYGRKPAK</sequence>
<evidence type="ECO:0000313" key="1">
    <source>
        <dbReference type="EMBL" id="KAF2114568.1"/>
    </source>
</evidence>
<keyword evidence="1" id="KW-0808">Transferase</keyword>
<gene>
    <name evidence="1" type="ORF">BDV96DRAFT_688075</name>
</gene>
<keyword evidence="1" id="KW-0489">Methyltransferase</keyword>
<evidence type="ECO:0000313" key="2">
    <source>
        <dbReference type="Proteomes" id="UP000799770"/>
    </source>
</evidence>
<dbReference type="InterPro" id="IPR029063">
    <property type="entry name" value="SAM-dependent_MTases_sf"/>
</dbReference>
<keyword evidence="2" id="KW-1185">Reference proteome</keyword>
<dbReference type="SUPFAM" id="SSF53335">
    <property type="entry name" value="S-adenosyl-L-methionine-dependent methyltransferases"/>
    <property type="match status" value="1"/>
</dbReference>
<proteinExistence type="predicted"/>